<feature type="transmembrane region" description="Helical" evidence="4">
    <location>
        <begin position="245"/>
        <end position="269"/>
    </location>
</feature>
<feature type="transmembrane region" description="Helical" evidence="4">
    <location>
        <begin position="367"/>
        <end position="390"/>
    </location>
</feature>
<evidence type="ECO:0000256" key="3">
    <source>
        <dbReference type="ARBA" id="ARBA00023136"/>
    </source>
</evidence>
<reference evidence="7" key="2">
    <citation type="submission" date="2015-05" db="EMBL/GenBank/DDBJ databases">
        <authorList>
            <person name="Swarnkar M.K."/>
            <person name="Vyas P."/>
            <person name="Rahi P."/>
            <person name="Thakur R."/>
            <person name="Thakur N."/>
            <person name="Singh A.K."/>
            <person name="Gulati A."/>
        </authorList>
    </citation>
    <scope>NUCLEOTIDE SEQUENCE [LARGE SCALE GENOMIC DNA]</scope>
    <source>
        <strain evidence="7">745</strain>
    </source>
</reference>
<dbReference type="PANTHER" id="PTHR23537:SF1">
    <property type="entry name" value="SUGAR TRANSPORTER"/>
    <property type="match status" value="1"/>
</dbReference>
<dbReference type="InterPro" id="IPR020846">
    <property type="entry name" value="MFS_dom"/>
</dbReference>
<organism evidence="6 7">
    <name type="scientific">Pseudomonas trivialis</name>
    <dbReference type="NCBI Taxonomy" id="200450"/>
    <lineage>
        <taxon>Bacteria</taxon>
        <taxon>Pseudomonadati</taxon>
        <taxon>Pseudomonadota</taxon>
        <taxon>Gammaproteobacteria</taxon>
        <taxon>Pseudomonadales</taxon>
        <taxon>Pseudomonadaceae</taxon>
        <taxon>Pseudomonas</taxon>
    </lineage>
</organism>
<keyword evidence="3 4" id="KW-0472">Membrane</keyword>
<keyword evidence="1 4" id="KW-0812">Transmembrane</keyword>
<feature type="transmembrane region" description="Helical" evidence="4">
    <location>
        <begin position="139"/>
        <end position="159"/>
    </location>
</feature>
<evidence type="ECO:0000256" key="2">
    <source>
        <dbReference type="ARBA" id="ARBA00022989"/>
    </source>
</evidence>
<feature type="domain" description="Major facilitator superfamily (MFS) profile" evidence="5">
    <location>
        <begin position="12"/>
        <end position="392"/>
    </location>
</feature>
<dbReference type="Pfam" id="PF06779">
    <property type="entry name" value="MFS_4"/>
    <property type="match status" value="1"/>
</dbReference>
<dbReference type="PROSITE" id="PS50850">
    <property type="entry name" value="MFS"/>
    <property type="match status" value="1"/>
</dbReference>
<dbReference type="AlphaFoldDB" id="A0A0H5A2L4"/>
<gene>
    <name evidence="6" type="ORF">AA957_02815</name>
</gene>
<feature type="transmembrane region" description="Helical" evidence="4">
    <location>
        <begin position="335"/>
        <end position="355"/>
    </location>
</feature>
<sequence>MLDTHAPPRSSVWLPIFAGLCASLVSIGLARFAYTPLIPSLIQAQWFSANDVVYLGAANLVGYLIGALIGRPLAQRTSNKSALRVMMVAVTLAFFACGFPLSVVWFFAWRLLSGIAGGAIMVLVAATVLPHVPAARRGLASGAIFLGIGLGIAGSGTIVPPLLSLGLQQTWFGLGLLALVLTAASWFAWPTGTLHEAPAPSDTSARTPSGVYLLFAQYAFMAAGLVPAMVFLVDYVARGLGDGAHIGAMIWVMYGLGAIVGPVTYGFLADKLGARLSIRVVLVVQAIAVGLLPFAGSFTGLAVLAVILGSFPPGIVPLALARVHELLPNHHQQQVAWSRATVSFATFQALSGFAYSALFNSSGGQHALLFMIAAGAIVVALALELGMILLNRRPLGTVPTHTLIAAGNLK</sequence>
<feature type="transmembrane region" description="Helical" evidence="4">
    <location>
        <begin position="171"/>
        <end position="189"/>
    </location>
</feature>
<dbReference type="GO" id="GO:0022857">
    <property type="term" value="F:transmembrane transporter activity"/>
    <property type="evidence" value="ECO:0007669"/>
    <property type="project" value="InterPro"/>
</dbReference>
<dbReference type="SUPFAM" id="SSF103473">
    <property type="entry name" value="MFS general substrate transporter"/>
    <property type="match status" value="1"/>
</dbReference>
<dbReference type="PANTHER" id="PTHR23537">
    <property type="match status" value="1"/>
</dbReference>
<dbReference type="EMBL" id="CP011507">
    <property type="protein sequence ID" value="AKS05084.1"/>
    <property type="molecule type" value="Genomic_DNA"/>
</dbReference>
<keyword evidence="2 4" id="KW-1133">Transmembrane helix</keyword>
<dbReference type="GO" id="GO:0005886">
    <property type="term" value="C:plasma membrane"/>
    <property type="evidence" value="ECO:0007669"/>
    <property type="project" value="TreeGrafter"/>
</dbReference>
<reference evidence="6 7" key="1">
    <citation type="journal article" date="2015" name="Genome Announc.">
        <title>Complete Genome Sequence of the Rhizobacterium Pseudomonas trivialis Strain IHBB745 with Multiple Plant Growth-Promoting Activities and Tolerance to Desiccation and Alkalinity.</title>
        <authorList>
            <person name="Gulati A."/>
            <person name="Swarnkar M.K."/>
            <person name="Vyas P."/>
            <person name="Rahi P."/>
            <person name="Thakur R."/>
            <person name="Thakur N."/>
            <person name="Singh A.K."/>
        </authorList>
    </citation>
    <scope>NUCLEOTIDE SEQUENCE [LARGE SCALE GENOMIC DNA]</scope>
    <source>
        <strain evidence="7">745</strain>
    </source>
</reference>
<dbReference type="InterPro" id="IPR010645">
    <property type="entry name" value="MFS_4"/>
</dbReference>
<dbReference type="PATRIC" id="fig|200450.3.peg.599"/>
<accession>A0A0H5A2L4</accession>
<evidence type="ECO:0000256" key="4">
    <source>
        <dbReference type="SAM" id="Phobius"/>
    </source>
</evidence>
<feature type="transmembrane region" description="Helical" evidence="4">
    <location>
        <begin position="276"/>
        <end position="295"/>
    </location>
</feature>
<evidence type="ECO:0000259" key="5">
    <source>
        <dbReference type="PROSITE" id="PS50850"/>
    </source>
</evidence>
<evidence type="ECO:0000256" key="1">
    <source>
        <dbReference type="ARBA" id="ARBA00022692"/>
    </source>
</evidence>
<dbReference type="InterPro" id="IPR036259">
    <property type="entry name" value="MFS_trans_sf"/>
</dbReference>
<feature type="transmembrane region" description="Helical" evidence="4">
    <location>
        <begin position="82"/>
        <end position="108"/>
    </location>
</feature>
<evidence type="ECO:0000313" key="6">
    <source>
        <dbReference type="EMBL" id="AKS05084.1"/>
    </source>
</evidence>
<dbReference type="Proteomes" id="UP000036608">
    <property type="component" value="Chromosome"/>
</dbReference>
<proteinExistence type="predicted"/>
<name>A0A0H5A2L4_9PSED</name>
<dbReference type="KEGG" id="ptv:AA957_02815"/>
<feature type="transmembrane region" description="Helical" evidence="4">
    <location>
        <begin position="114"/>
        <end position="132"/>
    </location>
</feature>
<protein>
    <submittedName>
        <fullName evidence="6">Membrane protein</fullName>
    </submittedName>
</protein>
<feature type="transmembrane region" description="Helical" evidence="4">
    <location>
        <begin position="52"/>
        <end position="70"/>
    </location>
</feature>
<feature type="transmembrane region" description="Helical" evidence="4">
    <location>
        <begin position="301"/>
        <end position="323"/>
    </location>
</feature>
<feature type="transmembrane region" description="Helical" evidence="4">
    <location>
        <begin position="210"/>
        <end position="233"/>
    </location>
</feature>
<dbReference type="RefSeq" id="WP_049708821.1">
    <property type="nucleotide sequence ID" value="NZ_CP011507.1"/>
</dbReference>
<evidence type="ECO:0000313" key="7">
    <source>
        <dbReference type="Proteomes" id="UP000036608"/>
    </source>
</evidence>
<dbReference type="OrthoDB" id="9797953at2"/>
<feature type="transmembrane region" description="Helical" evidence="4">
    <location>
        <begin position="12"/>
        <end position="32"/>
    </location>
</feature>
<dbReference type="Gene3D" id="1.20.1250.20">
    <property type="entry name" value="MFS general substrate transporter like domains"/>
    <property type="match status" value="2"/>
</dbReference>